<proteinExistence type="predicted"/>
<feature type="compositionally biased region" description="Polar residues" evidence="1">
    <location>
        <begin position="1"/>
        <end position="14"/>
    </location>
</feature>
<feature type="region of interest" description="Disordered" evidence="1">
    <location>
        <begin position="1"/>
        <end position="31"/>
    </location>
</feature>
<protein>
    <submittedName>
        <fullName evidence="2">Uncharacterized protein</fullName>
    </submittedName>
</protein>
<evidence type="ECO:0000313" key="3">
    <source>
        <dbReference type="Proteomes" id="UP001066276"/>
    </source>
</evidence>
<feature type="region of interest" description="Disordered" evidence="1">
    <location>
        <begin position="53"/>
        <end position="80"/>
    </location>
</feature>
<evidence type="ECO:0000313" key="2">
    <source>
        <dbReference type="EMBL" id="KAJ1178268.1"/>
    </source>
</evidence>
<comment type="caution">
    <text evidence="2">The sequence shown here is derived from an EMBL/GenBank/DDBJ whole genome shotgun (WGS) entry which is preliminary data.</text>
</comment>
<dbReference type="Proteomes" id="UP001066276">
    <property type="component" value="Chromosome 3_2"/>
</dbReference>
<name>A0AAV7TRC6_PLEWA</name>
<reference evidence="2" key="1">
    <citation type="journal article" date="2022" name="bioRxiv">
        <title>Sequencing and chromosome-scale assembly of the giantPleurodeles waltlgenome.</title>
        <authorList>
            <person name="Brown T."/>
            <person name="Elewa A."/>
            <person name="Iarovenko S."/>
            <person name="Subramanian E."/>
            <person name="Araus A.J."/>
            <person name="Petzold A."/>
            <person name="Susuki M."/>
            <person name="Suzuki K.-i.T."/>
            <person name="Hayashi T."/>
            <person name="Toyoda A."/>
            <person name="Oliveira C."/>
            <person name="Osipova E."/>
            <person name="Leigh N.D."/>
            <person name="Simon A."/>
            <person name="Yun M.H."/>
        </authorList>
    </citation>
    <scope>NUCLEOTIDE SEQUENCE</scope>
    <source>
        <strain evidence="2">20211129_DDA</strain>
        <tissue evidence="2">Liver</tissue>
    </source>
</reference>
<accession>A0AAV7TRC6</accession>
<dbReference type="AlphaFoldDB" id="A0AAV7TRC6"/>
<sequence>MGLQRGSSLCSSESGVAGSRRISPHSHSGTLLKGERLHYKSCAWVAAPEQQGAAGRTEVQLSQSRAPSLVPEKQGVLEGD</sequence>
<evidence type="ECO:0000256" key="1">
    <source>
        <dbReference type="SAM" id="MobiDB-lite"/>
    </source>
</evidence>
<dbReference type="EMBL" id="JANPWB010000006">
    <property type="protein sequence ID" value="KAJ1178268.1"/>
    <property type="molecule type" value="Genomic_DNA"/>
</dbReference>
<organism evidence="2 3">
    <name type="scientific">Pleurodeles waltl</name>
    <name type="common">Iberian ribbed newt</name>
    <dbReference type="NCBI Taxonomy" id="8319"/>
    <lineage>
        <taxon>Eukaryota</taxon>
        <taxon>Metazoa</taxon>
        <taxon>Chordata</taxon>
        <taxon>Craniata</taxon>
        <taxon>Vertebrata</taxon>
        <taxon>Euteleostomi</taxon>
        <taxon>Amphibia</taxon>
        <taxon>Batrachia</taxon>
        <taxon>Caudata</taxon>
        <taxon>Salamandroidea</taxon>
        <taxon>Salamandridae</taxon>
        <taxon>Pleurodelinae</taxon>
        <taxon>Pleurodeles</taxon>
    </lineage>
</organism>
<gene>
    <name evidence="2" type="ORF">NDU88_003515</name>
</gene>
<keyword evidence="3" id="KW-1185">Reference proteome</keyword>